<feature type="signal peptide" evidence="1">
    <location>
        <begin position="1"/>
        <end position="20"/>
    </location>
</feature>
<proteinExistence type="predicted"/>
<dbReference type="RefSeq" id="WP_204203349.1">
    <property type="nucleotide sequence ID" value="NZ_JAFELM010000028.1"/>
</dbReference>
<dbReference type="Proteomes" id="UP001518925">
    <property type="component" value="Unassembled WGS sequence"/>
</dbReference>
<accession>A0ABS2DHP3</accession>
<gene>
    <name evidence="2" type="ORF">JR050_10010</name>
</gene>
<sequence length="121" mass="13866">MKLRILFIFLMLSVILGCTQKVQPNSPENTALLLKQAIAHQDYESFTSLFSEGRKGSFSKDEFAKLQALTTAGIDFKTYELITFENGEMLLIKITPQNEEKEVLIEDIQVIQQEMKELFTD</sequence>
<dbReference type="EMBL" id="JAFELM010000028">
    <property type="protein sequence ID" value="MBM6618002.1"/>
    <property type="molecule type" value="Genomic_DNA"/>
</dbReference>
<evidence type="ECO:0008006" key="4">
    <source>
        <dbReference type="Google" id="ProtNLM"/>
    </source>
</evidence>
<protein>
    <recommendedName>
        <fullName evidence="4">DUF4878 domain-containing protein</fullName>
    </recommendedName>
</protein>
<evidence type="ECO:0000313" key="3">
    <source>
        <dbReference type="Proteomes" id="UP001518925"/>
    </source>
</evidence>
<reference evidence="2 3" key="1">
    <citation type="submission" date="2021-02" db="EMBL/GenBank/DDBJ databases">
        <title>Bacillus sp. RD4P76, an endophyte from a halophyte.</title>
        <authorList>
            <person name="Sun J.-Q."/>
        </authorList>
    </citation>
    <scope>NUCLEOTIDE SEQUENCE [LARGE SCALE GENOMIC DNA]</scope>
    <source>
        <strain evidence="2 3">RD4P76</strain>
    </source>
</reference>
<organism evidence="2 3">
    <name type="scientific">Bacillus suaedaesalsae</name>
    <dbReference type="NCBI Taxonomy" id="2810349"/>
    <lineage>
        <taxon>Bacteria</taxon>
        <taxon>Bacillati</taxon>
        <taxon>Bacillota</taxon>
        <taxon>Bacilli</taxon>
        <taxon>Bacillales</taxon>
        <taxon>Bacillaceae</taxon>
        <taxon>Bacillus</taxon>
    </lineage>
</organism>
<dbReference type="PROSITE" id="PS51257">
    <property type="entry name" value="PROKAR_LIPOPROTEIN"/>
    <property type="match status" value="1"/>
</dbReference>
<keyword evidence="3" id="KW-1185">Reference proteome</keyword>
<keyword evidence="1" id="KW-0732">Signal</keyword>
<name>A0ABS2DHP3_9BACI</name>
<evidence type="ECO:0000256" key="1">
    <source>
        <dbReference type="SAM" id="SignalP"/>
    </source>
</evidence>
<feature type="chain" id="PRO_5046424367" description="DUF4878 domain-containing protein" evidence="1">
    <location>
        <begin position="21"/>
        <end position="121"/>
    </location>
</feature>
<evidence type="ECO:0000313" key="2">
    <source>
        <dbReference type="EMBL" id="MBM6618002.1"/>
    </source>
</evidence>
<comment type="caution">
    <text evidence="2">The sequence shown here is derived from an EMBL/GenBank/DDBJ whole genome shotgun (WGS) entry which is preliminary data.</text>
</comment>